<dbReference type="AlphaFoldDB" id="A0AAU9X7N8"/>
<dbReference type="PANTHER" id="PTHR24246:SF27">
    <property type="entry name" value="ADENOSINE RECEPTOR, ISOFORM A"/>
    <property type="match status" value="1"/>
</dbReference>
<dbReference type="CDD" id="cd00637">
    <property type="entry name" value="7tm_classA_rhodopsin-like"/>
    <property type="match status" value="1"/>
</dbReference>
<keyword evidence="9" id="KW-0807">Transducer</keyword>
<feature type="transmembrane region" description="Helical" evidence="10">
    <location>
        <begin position="315"/>
        <end position="337"/>
    </location>
</feature>
<dbReference type="GO" id="GO:0004930">
    <property type="term" value="F:G protein-coupled receptor activity"/>
    <property type="evidence" value="ECO:0007669"/>
    <property type="project" value="UniProtKB-KW"/>
</dbReference>
<evidence type="ECO:0000256" key="8">
    <source>
        <dbReference type="ARBA" id="ARBA00023180"/>
    </source>
</evidence>
<dbReference type="InterPro" id="IPR017452">
    <property type="entry name" value="GPCR_Rhodpsn_7TM"/>
</dbReference>
<dbReference type="PRINTS" id="PR00237">
    <property type="entry name" value="GPCRRHODOPSN"/>
</dbReference>
<keyword evidence="6 10" id="KW-0472">Membrane</keyword>
<feature type="transmembrane region" description="Helical" evidence="10">
    <location>
        <begin position="246"/>
        <end position="269"/>
    </location>
</feature>
<keyword evidence="3 10" id="KW-0812">Transmembrane</keyword>
<keyword evidence="8" id="KW-0325">Glycoprotein</keyword>
<dbReference type="InterPro" id="IPR000276">
    <property type="entry name" value="GPCR_Rhodpsn"/>
</dbReference>
<dbReference type="PANTHER" id="PTHR24246">
    <property type="entry name" value="OLFACTORY RECEPTOR AND ADENOSINE RECEPTOR"/>
    <property type="match status" value="1"/>
</dbReference>
<protein>
    <recommendedName>
        <fullName evidence="11">G-protein coupled receptors family 1 profile domain-containing protein</fullName>
    </recommendedName>
</protein>
<dbReference type="PROSITE" id="PS50262">
    <property type="entry name" value="G_PROTEIN_RECEP_F1_2"/>
    <property type="match status" value="1"/>
</dbReference>
<dbReference type="SUPFAM" id="SSF81321">
    <property type="entry name" value="Family A G protein-coupled receptor-like"/>
    <property type="match status" value="1"/>
</dbReference>
<reference evidence="12 13" key="1">
    <citation type="submission" date="2022-05" db="EMBL/GenBank/DDBJ databases">
        <authorList>
            <consortium name="Genoscope - CEA"/>
            <person name="William W."/>
        </authorList>
    </citation>
    <scope>NUCLEOTIDE SEQUENCE [LARGE SCALE GENOMIC DNA]</scope>
</reference>
<gene>
    <name evidence="12" type="ORF">PMEA_00018302</name>
</gene>
<evidence type="ECO:0000313" key="12">
    <source>
        <dbReference type="EMBL" id="CAH3139012.1"/>
    </source>
</evidence>
<keyword evidence="7" id="KW-0675">Receptor</keyword>
<comment type="subcellular location">
    <subcellularLocation>
        <location evidence="1">Cell membrane</location>
        <topology evidence="1">Multi-pass membrane protein</topology>
    </subcellularLocation>
</comment>
<evidence type="ECO:0000256" key="4">
    <source>
        <dbReference type="ARBA" id="ARBA00022989"/>
    </source>
</evidence>
<evidence type="ECO:0000256" key="10">
    <source>
        <dbReference type="SAM" id="Phobius"/>
    </source>
</evidence>
<feature type="transmembrane region" description="Helical" evidence="10">
    <location>
        <begin position="13"/>
        <end position="37"/>
    </location>
</feature>
<feature type="transmembrane region" description="Helical" evidence="10">
    <location>
        <begin position="170"/>
        <end position="191"/>
    </location>
</feature>
<feature type="transmembrane region" description="Helical" evidence="10">
    <location>
        <begin position="93"/>
        <end position="115"/>
    </location>
</feature>
<feature type="transmembrane region" description="Helical" evidence="10">
    <location>
        <begin position="212"/>
        <end position="240"/>
    </location>
</feature>
<proteinExistence type="predicted"/>
<dbReference type="Pfam" id="PF00001">
    <property type="entry name" value="7tm_1"/>
    <property type="match status" value="1"/>
</dbReference>
<evidence type="ECO:0000256" key="9">
    <source>
        <dbReference type="ARBA" id="ARBA00023224"/>
    </source>
</evidence>
<evidence type="ECO:0000256" key="7">
    <source>
        <dbReference type="ARBA" id="ARBA00023170"/>
    </source>
</evidence>
<feature type="transmembrane region" description="Helical" evidence="10">
    <location>
        <begin position="136"/>
        <end position="158"/>
    </location>
</feature>
<feature type="domain" description="G-protein coupled receptors family 1 profile" evidence="11">
    <location>
        <begin position="30"/>
        <end position="267"/>
    </location>
</feature>
<accession>A0AAU9X7N8</accession>
<evidence type="ECO:0000313" key="13">
    <source>
        <dbReference type="Proteomes" id="UP001159428"/>
    </source>
</evidence>
<organism evidence="12 13">
    <name type="scientific">Pocillopora meandrina</name>
    <dbReference type="NCBI Taxonomy" id="46732"/>
    <lineage>
        <taxon>Eukaryota</taxon>
        <taxon>Metazoa</taxon>
        <taxon>Cnidaria</taxon>
        <taxon>Anthozoa</taxon>
        <taxon>Hexacorallia</taxon>
        <taxon>Scleractinia</taxon>
        <taxon>Astrocoeniina</taxon>
        <taxon>Pocilloporidae</taxon>
        <taxon>Pocillopora</taxon>
    </lineage>
</organism>
<keyword evidence="13" id="KW-1185">Reference proteome</keyword>
<name>A0AAU9X7N8_9CNID</name>
<keyword evidence="5" id="KW-0297">G-protein coupled receptor</keyword>
<evidence type="ECO:0000259" key="11">
    <source>
        <dbReference type="PROSITE" id="PS50262"/>
    </source>
</evidence>
<dbReference type="Gene3D" id="1.20.1070.10">
    <property type="entry name" value="Rhodopsin 7-helix transmembrane proteins"/>
    <property type="match status" value="1"/>
</dbReference>
<comment type="caution">
    <text evidence="12">The sequence shown here is derived from an EMBL/GenBank/DDBJ whole genome shotgun (WGS) entry which is preliminary data.</text>
</comment>
<evidence type="ECO:0000256" key="5">
    <source>
        <dbReference type="ARBA" id="ARBA00023040"/>
    </source>
</evidence>
<dbReference type="SMART" id="SM01381">
    <property type="entry name" value="7TM_GPCR_Srsx"/>
    <property type="match status" value="1"/>
</dbReference>
<dbReference type="EMBL" id="CALNXJ010000032">
    <property type="protein sequence ID" value="CAH3139012.1"/>
    <property type="molecule type" value="Genomic_DNA"/>
</dbReference>
<evidence type="ECO:0000256" key="2">
    <source>
        <dbReference type="ARBA" id="ARBA00022475"/>
    </source>
</evidence>
<feature type="transmembrane region" description="Helical" evidence="10">
    <location>
        <begin position="49"/>
        <end position="73"/>
    </location>
</feature>
<evidence type="ECO:0000256" key="1">
    <source>
        <dbReference type="ARBA" id="ARBA00004651"/>
    </source>
</evidence>
<evidence type="ECO:0000256" key="6">
    <source>
        <dbReference type="ARBA" id="ARBA00023136"/>
    </source>
</evidence>
<sequence length="351" mass="39861">MKMSNTSFSKAEGIVFCSAFFLTSVLIVAGNLLSLVLCAHTKALRKKSFFLIINMTFADLMLGGLTLPIYTYIAGATFYPLWTFNYVFDYKAATFFHLIADTLFVFASLLSATFISCERFYATYQPLKHRTLSTNTYSITIFMLWILAVLVATLLIVLKELQSVEYAIYVAVPFTLTLIIIICVCNVGIWRQFQHASAASQQKNRDSQRKRFTKTLVFVSTLTLICWLPFLVMTILMVLYDDAISLRFYLMVNILNYSNSFVNPVIYVLRIPEFKQALSSIKLRQERNAAMKLERTRKGRQVTEPRMLQTAAKGIALCSASVLASVNCLILVIYMAFADLMLRAFSLPIFI</sequence>
<evidence type="ECO:0000256" key="3">
    <source>
        <dbReference type="ARBA" id="ARBA00022692"/>
    </source>
</evidence>
<dbReference type="Proteomes" id="UP001159428">
    <property type="component" value="Unassembled WGS sequence"/>
</dbReference>
<dbReference type="GO" id="GO:0005886">
    <property type="term" value="C:plasma membrane"/>
    <property type="evidence" value="ECO:0007669"/>
    <property type="project" value="UniProtKB-SubCell"/>
</dbReference>
<keyword evidence="4 10" id="KW-1133">Transmembrane helix</keyword>
<keyword evidence="2" id="KW-1003">Cell membrane</keyword>